<gene>
    <name evidence="5" type="ORF">ETSY1_40515</name>
</gene>
<dbReference type="Pfam" id="PF00441">
    <property type="entry name" value="Acyl-CoA_dh_1"/>
    <property type="match status" value="1"/>
</dbReference>
<dbReference type="EMBL" id="AZHW01001297">
    <property type="protein sequence ID" value="ETW93140.1"/>
    <property type="molecule type" value="Genomic_DNA"/>
</dbReference>
<evidence type="ECO:0000256" key="2">
    <source>
        <dbReference type="ARBA" id="ARBA00022630"/>
    </source>
</evidence>
<dbReference type="Gene3D" id="1.20.140.10">
    <property type="entry name" value="Butyryl-CoA Dehydrogenase, subunit A, domain 3"/>
    <property type="match status" value="1"/>
</dbReference>
<dbReference type="SUPFAM" id="SSF47203">
    <property type="entry name" value="Acyl-CoA dehydrogenase C-terminal domain-like"/>
    <property type="match status" value="1"/>
</dbReference>
<dbReference type="PANTHER" id="PTHR43884">
    <property type="entry name" value="ACYL-COA DEHYDROGENASE"/>
    <property type="match status" value="1"/>
</dbReference>
<organism evidence="5 6">
    <name type="scientific">Entotheonella factor</name>
    <dbReference type="NCBI Taxonomy" id="1429438"/>
    <lineage>
        <taxon>Bacteria</taxon>
        <taxon>Pseudomonadati</taxon>
        <taxon>Nitrospinota/Tectimicrobiota group</taxon>
        <taxon>Candidatus Tectimicrobiota</taxon>
        <taxon>Candidatus Entotheonellia</taxon>
        <taxon>Candidatus Entotheonellales</taxon>
        <taxon>Candidatus Entotheonellaceae</taxon>
        <taxon>Candidatus Entotheonella</taxon>
    </lineage>
</organism>
<dbReference type="Proteomes" id="UP000019141">
    <property type="component" value="Unassembled WGS sequence"/>
</dbReference>
<evidence type="ECO:0000313" key="5">
    <source>
        <dbReference type="EMBL" id="ETW93140.1"/>
    </source>
</evidence>
<evidence type="ECO:0000256" key="1">
    <source>
        <dbReference type="ARBA" id="ARBA00009347"/>
    </source>
</evidence>
<keyword evidence="3" id="KW-0274">FAD</keyword>
<dbReference type="PANTHER" id="PTHR43884:SF12">
    <property type="entry name" value="ISOVALERYL-COA DEHYDROGENASE, MITOCHONDRIAL-RELATED"/>
    <property type="match status" value="1"/>
</dbReference>
<reference evidence="5 6" key="1">
    <citation type="journal article" date="2014" name="Nature">
        <title>An environmental bacterial taxon with a large and distinct metabolic repertoire.</title>
        <authorList>
            <person name="Wilson M.C."/>
            <person name="Mori T."/>
            <person name="Ruckert C."/>
            <person name="Uria A.R."/>
            <person name="Helf M.J."/>
            <person name="Takada K."/>
            <person name="Gernert C."/>
            <person name="Steffens U.A."/>
            <person name="Heycke N."/>
            <person name="Schmitt S."/>
            <person name="Rinke C."/>
            <person name="Helfrich E.J."/>
            <person name="Brachmann A.O."/>
            <person name="Gurgui C."/>
            <person name="Wakimoto T."/>
            <person name="Kracht M."/>
            <person name="Crusemann M."/>
            <person name="Hentschel U."/>
            <person name="Abe I."/>
            <person name="Matsunaga S."/>
            <person name="Kalinowski J."/>
            <person name="Takeyama H."/>
            <person name="Piel J."/>
        </authorList>
    </citation>
    <scope>NUCLEOTIDE SEQUENCE [LARGE SCALE GENOMIC DNA]</scope>
    <source>
        <strain evidence="6">TSY1</strain>
    </source>
</reference>
<keyword evidence="6" id="KW-1185">Reference proteome</keyword>
<proteinExistence type="inferred from homology"/>
<dbReference type="AlphaFoldDB" id="W4L621"/>
<sequence length="190" mass="21109">MQGKQVWLQSSTGSIALDHVEVTDDAIVGELNEGFKVMVTTLNGGRLFIAALALSSLAFALDRCRLYAQERIQFDEQPIGRFQRVQDVILDMDITLEQGLTWLFHLVRHYNAGTLSRESAAKVKIECTRRASELYNVATEMCGGIASMDEFGLIRHAHDLFVCRVGEGSNFALKTLAVKPLMPSIAHLLQ</sequence>
<accession>W4L621</accession>
<feature type="domain" description="Acyl-CoA dehydrogenase/oxidase C-terminal" evidence="4">
    <location>
        <begin position="32"/>
        <end position="170"/>
    </location>
</feature>
<dbReference type="InterPro" id="IPR036250">
    <property type="entry name" value="AcylCo_DH-like_C"/>
</dbReference>
<dbReference type="HOGENOM" id="CLU_1425620_0_0_7"/>
<dbReference type="GO" id="GO:0003995">
    <property type="term" value="F:acyl-CoA dehydrogenase activity"/>
    <property type="evidence" value="ECO:0007669"/>
    <property type="project" value="TreeGrafter"/>
</dbReference>
<evidence type="ECO:0000256" key="3">
    <source>
        <dbReference type="ARBA" id="ARBA00022827"/>
    </source>
</evidence>
<dbReference type="SUPFAM" id="SSF56645">
    <property type="entry name" value="Acyl-CoA dehydrogenase NM domain-like"/>
    <property type="match status" value="1"/>
</dbReference>
<dbReference type="InterPro" id="IPR009075">
    <property type="entry name" value="AcylCo_DH/oxidase_C"/>
</dbReference>
<evidence type="ECO:0000259" key="4">
    <source>
        <dbReference type="Pfam" id="PF00441"/>
    </source>
</evidence>
<protein>
    <recommendedName>
        <fullName evidence="4">Acyl-CoA dehydrogenase/oxidase C-terminal domain-containing protein</fullName>
    </recommendedName>
</protein>
<evidence type="ECO:0000313" key="6">
    <source>
        <dbReference type="Proteomes" id="UP000019141"/>
    </source>
</evidence>
<keyword evidence="2" id="KW-0285">Flavoprotein</keyword>
<comment type="similarity">
    <text evidence="1">Belongs to the acyl-CoA dehydrogenase family.</text>
</comment>
<name>W4L621_ENTF1</name>
<dbReference type="InterPro" id="IPR009100">
    <property type="entry name" value="AcylCoA_DH/oxidase_NM_dom_sf"/>
</dbReference>
<comment type="caution">
    <text evidence="5">The sequence shown here is derived from an EMBL/GenBank/DDBJ whole genome shotgun (WGS) entry which is preliminary data.</text>
</comment>